<dbReference type="SUPFAM" id="SSF48230">
    <property type="entry name" value="Chondroitin AC/alginate lyase"/>
    <property type="match status" value="1"/>
</dbReference>
<feature type="signal peptide" evidence="6">
    <location>
        <begin position="1"/>
        <end position="22"/>
    </location>
</feature>
<dbReference type="SUPFAM" id="SSF74650">
    <property type="entry name" value="Galactose mutarotase-like"/>
    <property type="match status" value="1"/>
</dbReference>
<evidence type="ECO:0000313" key="9">
    <source>
        <dbReference type="Proteomes" id="UP001251528"/>
    </source>
</evidence>
<evidence type="ECO:0000256" key="1">
    <source>
        <dbReference type="ARBA" id="ARBA00006699"/>
    </source>
</evidence>
<dbReference type="PROSITE" id="PS50095">
    <property type="entry name" value="PLAT"/>
    <property type="match status" value="1"/>
</dbReference>
<dbReference type="InterPro" id="IPR011013">
    <property type="entry name" value="Gal_mutarotase_sf_dom"/>
</dbReference>
<comment type="caution">
    <text evidence="8">The sequence shown here is derived from an EMBL/GenBank/DDBJ whole genome shotgun (WGS) entry which is preliminary data.</text>
</comment>
<evidence type="ECO:0000313" key="8">
    <source>
        <dbReference type="EMBL" id="KAK2606010.1"/>
    </source>
</evidence>
<organism evidence="8 9">
    <name type="scientific">Conoideocrella luteorostrata</name>
    <dbReference type="NCBI Taxonomy" id="1105319"/>
    <lineage>
        <taxon>Eukaryota</taxon>
        <taxon>Fungi</taxon>
        <taxon>Dikarya</taxon>
        <taxon>Ascomycota</taxon>
        <taxon>Pezizomycotina</taxon>
        <taxon>Sordariomycetes</taxon>
        <taxon>Hypocreomycetidae</taxon>
        <taxon>Hypocreales</taxon>
        <taxon>Clavicipitaceae</taxon>
        <taxon>Conoideocrella</taxon>
    </lineage>
</organism>
<dbReference type="InterPro" id="IPR012970">
    <property type="entry name" value="Lyase_8_alpha_N"/>
</dbReference>
<protein>
    <recommendedName>
        <fullName evidence="7">PLAT domain-containing protein</fullName>
    </recommendedName>
</protein>
<comment type="similarity">
    <text evidence="1">Belongs to the polysaccharide lyase 8 family.</text>
</comment>
<dbReference type="GO" id="GO:0030246">
    <property type="term" value="F:carbohydrate binding"/>
    <property type="evidence" value="ECO:0007669"/>
    <property type="project" value="InterPro"/>
</dbReference>
<name>A0AAJ0CVV1_9HYPO</name>
<evidence type="ECO:0000259" key="7">
    <source>
        <dbReference type="PROSITE" id="PS50095"/>
    </source>
</evidence>
<evidence type="ECO:0000256" key="4">
    <source>
        <dbReference type="PROSITE-ProRule" id="PRU00152"/>
    </source>
</evidence>
<evidence type="ECO:0000256" key="2">
    <source>
        <dbReference type="ARBA" id="ARBA00022729"/>
    </source>
</evidence>
<dbReference type="InterPro" id="IPR003159">
    <property type="entry name" value="Lyase_8_central_dom"/>
</dbReference>
<keyword evidence="2 6" id="KW-0732">Signal</keyword>
<gene>
    <name evidence="8" type="ORF">QQS21_003527</name>
</gene>
<dbReference type="InterPro" id="IPR008929">
    <property type="entry name" value="Chondroitin_lyas"/>
</dbReference>
<keyword evidence="3" id="KW-0456">Lyase</keyword>
<dbReference type="Gene3D" id="1.50.10.100">
    <property type="entry name" value="Chondroitin AC/alginate lyase"/>
    <property type="match status" value="1"/>
</dbReference>
<dbReference type="PANTHER" id="PTHR38481:SF1">
    <property type="entry name" value="HYALURONATE LYASE"/>
    <property type="match status" value="1"/>
</dbReference>
<comment type="caution">
    <text evidence="4">Lacks conserved residue(s) required for the propagation of feature annotation.</text>
</comment>
<dbReference type="GO" id="GO:0016837">
    <property type="term" value="F:carbon-oxygen lyase activity, acting on polysaccharides"/>
    <property type="evidence" value="ECO:0007669"/>
    <property type="project" value="UniProtKB-ARBA"/>
</dbReference>
<evidence type="ECO:0000256" key="6">
    <source>
        <dbReference type="SAM" id="SignalP"/>
    </source>
</evidence>
<dbReference type="AlphaFoldDB" id="A0AAJ0CVV1"/>
<dbReference type="InterPro" id="IPR014718">
    <property type="entry name" value="GH-type_carb-bd"/>
</dbReference>
<sequence length="767" mass="83310">MRKLFAYVALAGLGSVLPGVYAAARDDELNLISKRRIADMAQFPDATWFTQIPTWLKSQKYDGTWADVNYLSGCSARHWNRLITFAAAWSGANPAVAQNWTRSDELLKAISKGLDYWFNNDYEPADLPADALVEHPACGIPYASPAMQCEIELCASTCMLLKNANLTTSQKAGCERIPRRAYDLRDGVYGTGGRMTGANAVLVMQNSASLALYTNNAAMLQDVFTRAMSVITFADKPMEDGIHRDGTFLQHAGILYNGNYGKDLFNAFIQLESEAIGTSFAAGNSTRGAVAAQVRGNEWMIFVDENTKQQYWDFNAIGRFVAFPTRDLQANADINFNVTKLAAAVADFAGPSNVNDTIRRLQSNGTDKLVGNKGFWASDYMVHRTKSFMIGNKLLSSRSRNTEAVNSANPYGYHLGQGTLFTYVEGNEYKDIMGAWDWNLIPGTTTLLKRPTLSAKASANIGKKDFVGVVSDGKVGSAVEDYIDPLDGTISYRKAWFYQDDFVLVVTSDIKKNASDTPVITVLENRATHNGNIWVDGRNVQAEEGKSLEGKTLFYGGNGYLSYDQSFDLTLFEGNRSGNWSEISTSTAGISTASLFSAYTTIKDKTFSYAFFPASSRATLAKELDSPTVKPIVKNGISGAIGSDRLSLVFWPGGEESITLKLRDIGWDNSGSVTITSSQPAAYLFAGKCKRAGKGITLVVTLSDPSQKAMSASFSLKFEGAKASLSASGVKDGRSGSEPEVEYSVDLPSGGMAGSSISRKMYLELTG</sequence>
<dbReference type="Gene3D" id="2.70.98.10">
    <property type="match status" value="1"/>
</dbReference>
<dbReference type="Pfam" id="PF08124">
    <property type="entry name" value="Lyase_8_N"/>
    <property type="match status" value="1"/>
</dbReference>
<dbReference type="Pfam" id="PF02278">
    <property type="entry name" value="Lyase_8"/>
    <property type="match status" value="1"/>
</dbReference>
<accession>A0AAJ0CVV1</accession>
<dbReference type="EMBL" id="JASWJB010000047">
    <property type="protein sequence ID" value="KAK2606010.1"/>
    <property type="molecule type" value="Genomic_DNA"/>
</dbReference>
<feature type="region of interest" description="Disordered" evidence="5">
    <location>
        <begin position="727"/>
        <end position="747"/>
    </location>
</feature>
<evidence type="ECO:0000256" key="3">
    <source>
        <dbReference type="ARBA" id="ARBA00023239"/>
    </source>
</evidence>
<keyword evidence="9" id="KW-1185">Reference proteome</keyword>
<feature type="chain" id="PRO_5042484785" description="PLAT domain-containing protein" evidence="6">
    <location>
        <begin position="23"/>
        <end position="767"/>
    </location>
</feature>
<dbReference type="GO" id="GO:0005576">
    <property type="term" value="C:extracellular region"/>
    <property type="evidence" value="ECO:0007669"/>
    <property type="project" value="InterPro"/>
</dbReference>
<dbReference type="InterPro" id="IPR001024">
    <property type="entry name" value="PLAT/LH2_dom"/>
</dbReference>
<proteinExistence type="inferred from homology"/>
<feature type="domain" description="PLAT" evidence="7">
    <location>
        <begin position="741"/>
        <end position="767"/>
    </location>
</feature>
<reference evidence="8" key="1">
    <citation type="submission" date="2023-06" db="EMBL/GenBank/DDBJ databases">
        <title>Conoideocrella luteorostrata (Hypocreales: Clavicipitaceae), a potential biocontrol fungus for elongate hemlock scale in United States Christmas tree production areas.</title>
        <authorList>
            <person name="Barrett H."/>
            <person name="Lovett B."/>
            <person name="Macias A.M."/>
            <person name="Stajich J.E."/>
            <person name="Kasson M.T."/>
        </authorList>
    </citation>
    <scope>NUCLEOTIDE SEQUENCE</scope>
    <source>
        <strain evidence="8">ARSEF 14590</strain>
    </source>
</reference>
<dbReference type="InterPro" id="IPR038970">
    <property type="entry name" value="Lyase_8"/>
</dbReference>
<dbReference type="InterPro" id="IPR011071">
    <property type="entry name" value="Lyase_8-like_C"/>
</dbReference>
<dbReference type="Gene3D" id="2.60.220.10">
    <property type="entry name" value="Polysaccharide lyase family 8-like, C-terminal"/>
    <property type="match status" value="1"/>
</dbReference>
<dbReference type="PANTHER" id="PTHR38481">
    <property type="entry name" value="HYALURONATE LYASE"/>
    <property type="match status" value="1"/>
</dbReference>
<dbReference type="Proteomes" id="UP001251528">
    <property type="component" value="Unassembled WGS sequence"/>
</dbReference>
<evidence type="ECO:0000256" key="5">
    <source>
        <dbReference type="SAM" id="MobiDB-lite"/>
    </source>
</evidence>
<dbReference type="GO" id="GO:0005975">
    <property type="term" value="P:carbohydrate metabolic process"/>
    <property type="evidence" value="ECO:0007669"/>
    <property type="project" value="InterPro"/>
</dbReference>